<evidence type="ECO:0000313" key="2">
    <source>
        <dbReference type="EMBL" id="EQC40692.1"/>
    </source>
</evidence>
<dbReference type="AlphaFoldDB" id="T0SCU5"/>
<feature type="compositionally biased region" description="Basic residues" evidence="1">
    <location>
        <begin position="190"/>
        <end position="206"/>
    </location>
</feature>
<accession>T0SCU5</accession>
<dbReference type="GeneID" id="19942495"/>
<dbReference type="VEuPathDB" id="FungiDB:SDRG_01768"/>
<dbReference type="Proteomes" id="UP000030762">
    <property type="component" value="Unassembled WGS sequence"/>
</dbReference>
<organism evidence="2 3">
    <name type="scientific">Saprolegnia diclina (strain VS20)</name>
    <dbReference type="NCBI Taxonomy" id="1156394"/>
    <lineage>
        <taxon>Eukaryota</taxon>
        <taxon>Sar</taxon>
        <taxon>Stramenopiles</taxon>
        <taxon>Oomycota</taxon>
        <taxon>Saprolegniomycetes</taxon>
        <taxon>Saprolegniales</taxon>
        <taxon>Saprolegniaceae</taxon>
        <taxon>Saprolegnia</taxon>
    </lineage>
</organism>
<dbReference type="OMA" id="EDNGSAC"/>
<sequence>MDAFVAHVFGERDTYSFSTSVPLRWLVWLRPSTSSPVAITLTVCVGVDGATKCFEKQLLATELQAHMQELGVNGDLGMFAAPFKTALESAANVSLSVEDNGSACVNVTYLFGPSLLRRGQFILDAGQVLPEAAYALLADLHGLRTESAEDARLRRMRRSASLQPTTASVPLSFTTAPAITSSTSSAPNPLKRKAALPMGARRKGSRGVKLAFADDDDAA</sequence>
<proteinExistence type="predicted"/>
<reference evidence="2 3" key="1">
    <citation type="submission" date="2012-04" db="EMBL/GenBank/DDBJ databases">
        <title>The Genome Sequence of Saprolegnia declina VS20.</title>
        <authorList>
            <consortium name="The Broad Institute Genome Sequencing Platform"/>
            <person name="Russ C."/>
            <person name="Nusbaum C."/>
            <person name="Tyler B."/>
            <person name="van West P."/>
            <person name="Dieguez-Uribeondo J."/>
            <person name="de Bruijn I."/>
            <person name="Tripathy S."/>
            <person name="Jiang R."/>
            <person name="Young S.K."/>
            <person name="Zeng Q."/>
            <person name="Gargeya S."/>
            <person name="Fitzgerald M."/>
            <person name="Haas B."/>
            <person name="Abouelleil A."/>
            <person name="Alvarado L."/>
            <person name="Arachchi H.M."/>
            <person name="Berlin A."/>
            <person name="Chapman S.B."/>
            <person name="Goldberg J."/>
            <person name="Griggs A."/>
            <person name="Gujja S."/>
            <person name="Hansen M."/>
            <person name="Howarth C."/>
            <person name="Imamovic A."/>
            <person name="Larimer J."/>
            <person name="McCowen C."/>
            <person name="Montmayeur A."/>
            <person name="Murphy C."/>
            <person name="Neiman D."/>
            <person name="Pearson M."/>
            <person name="Priest M."/>
            <person name="Roberts A."/>
            <person name="Saif S."/>
            <person name="Shea T."/>
            <person name="Sisk P."/>
            <person name="Sykes S."/>
            <person name="Wortman J."/>
            <person name="Nusbaum C."/>
            <person name="Birren B."/>
        </authorList>
    </citation>
    <scope>NUCLEOTIDE SEQUENCE [LARGE SCALE GENOMIC DNA]</scope>
    <source>
        <strain evidence="2 3">VS20</strain>
    </source>
</reference>
<evidence type="ECO:0000313" key="3">
    <source>
        <dbReference type="Proteomes" id="UP000030762"/>
    </source>
</evidence>
<keyword evidence="3" id="KW-1185">Reference proteome</keyword>
<protein>
    <submittedName>
        <fullName evidence="2">Uncharacterized protein</fullName>
    </submittedName>
</protein>
<dbReference type="RefSeq" id="XP_008605536.1">
    <property type="nucleotide sequence ID" value="XM_008607314.1"/>
</dbReference>
<dbReference type="EMBL" id="JH767135">
    <property type="protein sequence ID" value="EQC40692.1"/>
    <property type="molecule type" value="Genomic_DNA"/>
</dbReference>
<feature type="compositionally biased region" description="Low complexity" evidence="1">
    <location>
        <begin position="178"/>
        <end position="189"/>
    </location>
</feature>
<dbReference type="InParanoid" id="T0SCU5"/>
<gene>
    <name evidence="2" type="ORF">SDRG_01768</name>
</gene>
<name>T0SCU5_SAPDV</name>
<dbReference type="OrthoDB" id="76009at2759"/>
<evidence type="ECO:0000256" key="1">
    <source>
        <dbReference type="SAM" id="MobiDB-lite"/>
    </source>
</evidence>
<feature type="region of interest" description="Disordered" evidence="1">
    <location>
        <begin position="178"/>
        <end position="207"/>
    </location>
</feature>